<dbReference type="VEuPathDB" id="PlasmoDB:PCYB_002960"/>
<evidence type="ECO:0000256" key="1">
    <source>
        <dbReference type="SAM" id="SignalP"/>
    </source>
</evidence>
<dbReference type="GeneID" id="14696089"/>
<dbReference type="Proteomes" id="UP000006319">
    <property type="component" value="Unassembled WGS sequence"/>
</dbReference>
<dbReference type="EMBL" id="DF157308">
    <property type="protein sequence ID" value="GAB69547.1"/>
    <property type="molecule type" value="Genomic_DNA"/>
</dbReference>
<organism evidence="2 3">
    <name type="scientific">Plasmodium cynomolgi (strain B)</name>
    <dbReference type="NCBI Taxonomy" id="1120755"/>
    <lineage>
        <taxon>Eukaryota</taxon>
        <taxon>Sar</taxon>
        <taxon>Alveolata</taxon>
        <taxon>Apicomplexa</taxon>
        <taxon>Aconoidasida</taxon>
        <taxon>Haemosporida</taxon>
        <taxon>Plasmodiidae</taxon>
        <taxon>Plasmodium</taxon>
        <taxon>Plasmodium (Plasmodium)</taxon>
    </lineage>
</organism>
<dbReference type="OrthoDB" id="382076at2759"/>
<dbReference type="KEGG" id="pcy:PCYB_002960"/>
<gene>
    <name evidence="2" type="ORF">PCYB_002960</name>
</gene>
<feature type="signal peptide" evidence="1">
    <location>
        <begin position="1"/>
        <end position="20"/>
    </location>
</feature>
<proteinExistence type="predicted"/>
<evidence type="ECO:0000313" key="3">
    <source>
        <dbReference type="Proteomes" id="UP000006319"/>
    </source>
</evidence>
<protein>
    <submittedName>
        <fullName evidence="2">Tryptophan-rich antigen</fullName>
    </submittedName>
</protein>
<dbReference type="RefSeq" id="XP_004227765.1">
    <property type="nucleotide sequence ID" value="XM_004227717.1"/>
</dbReference>
<reference evidence="2 3" key="1">
    <citation type="journal article" date="2012" name="Nat. Genet.">
        <title>Plasmodium cynomolgi genome sequences provide insight into Plasmodium vivax and the monkey malaria clade.</title>
        <authorList>
            <person name="Tachibana S."/>
            <person name="Sullivan S.A."/>
            <person name="Kawai S."/>
            <person name="Nakamura S."/>
            <person name="Kim H.R."/>
            <person name="Goto N."/>
            <person name="Arisue N."/>
            <person name="Palacpac N.M.Q."/>
            <person name="Honma H."/>
            <person name="Yagi M."/>
            <person name="Tougan T."/>
            <person name="Katakai Y."/>
            <person name="Kaneko O."/>
            <person name="Mita T."/>
            <person name="Kita K."/>
            <person name="Yasutomi Y."/>
            <person name="Sutton P.L."/>
            <person name="Shakhbatyan R."/>
            <person name="Horii T."/>
            <person name="Yasunaga T."/>
            <person name="Barnwell J.W."/>
            <person name="Escalante A.A."/>
            <person name="Carlton J.M."/>
            <person name="Tanabe K."/>
        </authorList>
    </citation>
    <scope>NUCLEOTIDE SEQUENCE [LARGE SCALE GENOMIC DNA]</scope>
    <source>
        <strain evidence="2 3">B</strain>
    </source>
</reference>
<feature type="chain" id="PRO_5003895429" evidence="1">
    <location>
        <begin position="21"/>
        <end position="102"/>
    </location>
</feature>
<evidence type="ECO:0000313" key="2">
    <source>
        <dbReference type="EMBL" id="GAB69547.1"/>
    </source>
</evidence>
<dbReference type="AlphaFoldDB" id="K6VJH0"/>
<name>K6VJH0_PLACD</name>
<keyword evidence="3" id="KW-1185">Reference proteome</keyword>
<dbReference type="PhylomeDB" id="K6VJH0"/>
<accession>K6VJH0</accession>
<keyword evidence="1" id="KW-0732">Signal</keyword>
<sequence>MKIIFLLSYIPSFMSILSSASELVPALNKYFQKYKSKMKTRSYAGSTSSQSPEFMDGQEEWKEDQWNYFLKETEKDWEKFNTSMENLTSSWFEKKNWNGKDG</sequence>